<proteinExistence type="predicted"/>
<dbReference type="Gene3D" id="3.40.930.10">
    <property type="entry name" value="Mannitol-specific EII, Chain A"/>
    <property type="match status" value="1"/>
</dbReference>
<feature type="domain" description="PRD" evidence="8">
    <location>
        <begin position="300"/>
        <end position="406"/>
    </location>
</feature>
<evidence type="ECO:0000313" key="9">
    <source>
        <dbReference type="EMBL" id="QQZ08794.1"/>
    </source>
</evidence>
<gene>
    <name evidence="9" type="ORF">I5776_17460</name>
</gene>
<keyword evidence="10" id="KW-1185">Reference proteome</keyword>
<feature type="domain" description="PTS EIIB type-2" evidence="7">
    <location>
        <begin position="409"/>
        <end position="499"/>
    </location>
</feature>
<keyword evidence="5" id="KW-0804">Transcription</keyword>
<name>A0ABX7E0N8_9BACI</name>
<dbReference type="InterPro" id="IPR016152">
    <property type="entry name" value="PTrfase/Anion_transptr"/>
</dbReference>
<evidence type="ECO:0000313" key="10">
    <source>
        <dbReference type="Proteomes" id="UP000595691"/>
    </source>
</evidence>
<keyword evidence="3" id="KW-0805">Transcription regulation</keyword>
<dbReference type="PANTHER" id="PTHR30185">
    <property type="entry name" value="CRYPTIC BETA-GLUCOSIDE BGL OPERON ANTITERMINATOR"/>
    <property type="match status" value="1"/>
</dbReference>
<keyword evidence="2" id="KW-0677">Repeat</keyword>
<evidence type="ECO:0000256" key="2">
    <source>
        <dbReference type="ARBA" id="ARBA00022737"/>
    </source>
</evidence>
<dbReference type="InterPro" id="IPR036095">
    <property type="entry name" value="PTS_EIIB-like_sf"/>
</dbReference>
<dbReference type="Pfam" id="PF00359">
    <property type="entry name" value="PTS_EIIA_2"/>
    <property type="match status" value="1"/>
</dbReference>
<accession>A0ABX7E0N8</accession>
<dbReference type="Pfam" id="PF05043">
    <property type="entry name" value="Mga"/>
    <property type="match status" value="1"/>
</dbReference>
<dbReference type="Gene3D" id="1.10.10.10">
    <property type="entry name" value="Winged helix-like DNA-binding domain superfamily/Winged helix DNA-binding domain"/>
    <property type="match status" value="1"/>
</dbReference>
<sequence length="696" mass="79913">MFITSREKAIIELIIKTSGKHTAFSIATFLNVSVRTIQRDLKAIEKILEQFQLQLVRNTNKGLCIEGKNEQVFRLVQHLASSQPIDQPPQEKKLQLLLSLFQAAESFKIQALAHELGVSITTLSAYLDELAEWLTNFQLVLSRKRGVGVELTGDEVNKRKALANYLLLYFNEELIESLFLLEQGQVENSQILHYLRSDYLLTIERLVNDIVNKRQTRLADSDYIGLVIQICITMQRIMNGFRIEEDEHLDEDIDDEYRQIEEICTCLEEGFPVQFNHRDIHYLSTVLKGSKLHEAGFVSYDSVILGQLIKNIIQSVSTQLHIDLTNDFSLFQGLLAHMLPSLFRLKQNMSLYNPLTEEIKKKYPVLFLAVKNSVEKEFKEFAAFPDEEIAYIVLHFGSALVLKEEQLPIKALVICPTGIGTSKMLASRLKKEIMEIDSVEIKSIKDVQKQKSLNQFDVILSTVRLPFMNNEYIIVNPLLSREDIETIRSFLRKNIEQFTRNKLYTGLSTNEDVSSTKQQPLMDVLQELKDTHTSIEAIIQHFRVVRITIMTDYQQVMKNMLITASKENLITNVENVFETLIDRERKGGLGIPGTGMGLFHCRNPHVDKLIFQIAHLEEPCVIKGMDGNDMYMNSLLLMLAPEELSSREQEMISLLSTSLIENNEAIMIFSSSDEKIIRSKMETIFLDYLYTNVIKE</sequence>
<reference evidence="9 10" key="1">
    <citation type="submission" date="2020-11" db="EMBL/GenBank/DDBJ databases">
        <title>Taxonomic evaluation of the Bacillus sporothermodurans group of bacteria based on whole genome sequences.</title>
        <authorList>
            <person name="Fiedler G."/>
            <person name="Herbstmann A.-D."/>
            <person name="Doll E."/>
            <person name="Wenning M."/>
            <person name="Brinks E."/>
            <person name="Kabisch J."/>
            <person name="Breitenwieser F."/>
            <person name="Lappann M."/>
            <person name="Boehnlein C."/>
            <person name="Franz C."/>
        </authorList>
    </citation>
    <scope>NUCLEOTIDE SEQUENCE [LARGE SCALE GENOMIC DNA]</scope>
    <source>
        <strain evidence="9 10">JCM 19841</strain>
    </source>
</reference>
<dbReference type="EMBL" id="CP065425">
    <property type="protein sequence ID" value="QQZ08794.1"/>
    <property type="molecule type" value="Genomic_DNA"/>
</dbReference>
<dbReference type="PROSITE" id="PS51372">
    <property type="entry name" value="PRD_2"/>
    <property type="match status" value="2"/>
</dbReference>
<feature type="domain" description="PTS EIIA type-2" evidence="6">
    <location>
        <begin position="536"/>
        <end position="684"/>
    </location>
</feature>
<dbReference type="InterPro" id="IPR003501">
    <property type="entry name" value="PTS_EIIB_2/3"/>
</dbReference>
<dbReference type="InterPro" id="IPR036634">
    <property type="entry name" value="PRD_sf"/>
</dbReference>
<dbReference type="PROSITE" id="PS51094">
    <property type="entry name" value="PTS_EIIA_TYPE_2"/>
    <property type="match status" value="1"/>
</dbReference>
<dbReference type="SUPFAM" id="SSF55804">
    <property type="entry name" value="Phoshotransferase/anion transport protein"/>
    <property type="match status" value="1"/>
</dbReference>
<dbReference type="Gene3D" id="3.40.50.2300">
    <property type="match status" value="1"/>
</dbReference>
<dbReference type="SUPFAM" id="SSF63520">
    <property type="entry name" value="PTS-regulatory domain, PRD"/>
    <property type="match status" value="2"/>
</dbReference>
<dbReference type="InterPro" id="IPR002178">
    <property type="entry name" value="PTS_EIIA_type-2_dom"/>
</dbReference>
<dbReference type="SUPFAM" id="SSF52794">
    <property type="entry name" value="PTS system IIB component-like"/>
    <property type="match status" value="1"/>
</dbReference>
<dbReference type="Gene3D" id="1.10.1790.10">
    <property type="entry name" value="PRD domain"/>
    <property type="match status" value="2"/>
</dbReference>
<evidence type="ECO:0000259" key="8">
    <source>
        <dbReference type="PROSITE" id="PS51372"/>
    </source>
</evidence>
<protein>
    <submittedName>
        <fullName evidence="9">BglG family transcription antiterminator</fullName>
    </submittedName>
</protein>
<dbReference type="InterPro" id="IPR011608">
    <property type="entry name" value="PRD"/>
</dbReference>
<dbReference type="PANTHER" id="PTHR30185:SF18">
    <property type="entry name" value="TRANSCRIPTIONAL REGULATOR MTLR"/>
    <property type="match status" value="1"/>
</dbReference>
<keyword evidence="4" id="KW-0010">Activator</keyword>
<dbReference type="CDD" id="cd05568">
    <property type="entry name" value="PTS_IIB_bgl_like"/>
    <property type="match status" value="1"/>
</dbReference>
<dbReference type="Pfam" id="PF02302">
    <property type="entry name" value="PTS_IIB"/>
    <property type="match status" value="1"/>
</dbReference>
<dbReference type="InterPro" id="IPR013011">
    <property type="entry name" value="PTS_EIIB_2"/>
</dbReference>
<evidence type="ECO:0000256" key="4">
    <source>
        <dbReference type="ARBA" id="ARBA00023159"/>
    </source>
</evidence>
<dbReference type="Proteomes" id="UP000595691">
    <property type="component" value="Chromosome"/>
</dbReference>
<dbReference type="Pfam" id="PF08279">
    <property type="entry name" value="HTH_11"/>
    <property type="match status" value="1"/>
</dbReference>
<feature type="domain" description="PRD" evidence="8">
    <location>
        <begin position="194"/>
        <end position="297"/>
    </location>
</feature>
<dbReference type="PROSITE" id="PS51099">
    <property type="entry name" value="PTS_EIIB_TYPE_2"/>
    <property type="match status" value="1"/>
</dbReference>
<organism evidence="9 10">
    <name type="scientific">Heyndrickxia vini</name>
    <dbReference type="NCBI Taxonomy" id="1476025"/>
    <lineage>
        <taxon>Bacteria</taxon>
        <taxon>Bacillati</taxon>
        <taxon>Bacillota</taxon>
        <taxon>Bacilli</taxon>
        <taxon>Bacillales</taxon>
        <taxon>Bacillaceae</taxon>
        <taxon>Heyndrickxia</taxon>
    </lineage>
</organism>
<dbReference type="Pfam" id="PF00874">
    <property type="entry name" value="PRD"/>
    <property type="match status" value="2"/>
</dbReference>
<dbReference type="InterPro" id="IPR013196">
    <property type="entry name" value="HTH_11"/>
</dbReference>
<evidence type="ECO:0000256" key="5">
    <source>
        <dbReference type="ARBA" id="ARBA00023163"/>
    </source>
</evidence>
<evidence type="ECO:0000259" key="7">
    <source>
        <dbReference type="PROSITE" id="PS51099"/>
    </source>
</evidence>
<dbReference type="InterPro" id="IPR036388">
    <property type="entry name" value="WH-like_DNA-bd_sf"/>
</dbReference>
<evidence type="ECO:0000256" key="1">
    <source>
        <dbReference type="ARBA" id="ARBA00022679"/>
    </source>
</evidence>
<evidence type="ECO:0000259" key="6">
    <source>
        <dbReference type="PROSITE" id="PS51094"/>
    </source>
</evidence>
<evidence type="ECO:0000256" key="3">
    <source>
        <dbReference type="ARBA" id="ARBA00023015"/>
    </source>
</evidence>
<dbReference type="InterPro" id="IPR050661">
    <property type="entry name" value="BglG_antiterminators"/>
</dbReference>
<keyword evidence="1" id="KW-0808">Transferase</keyword>
<dbReference type="RefSeq" id="WP_202777613.1">
    <property type="nucleotide sequence ID" value="NZ_CP065425.1"/>
</dbReference>
<dbReference type="InterPro" id="IPR007737">
    <property type="entry name" value="Mga_HTH"/>
</dbReference>